<feature type="binding site" evidence="6">
    <location>
        <begin position="253"/>
        <end position="256"/>
    </location>
    <ligand>
        <name>substrate</name>
    </ligand>
</feature>
<feature type="domain" description="Amidase" evidence="7">
    <location>
        <begin position="99"/>
        <end position="562"/>
    </location>
</feature>
<evidence type="ECO:0000259" key="7">
    <source>
        <dbReference type="Pfam" id="PF01425"/>
    </source>
</evidence>
<dbReference type="InterPro" id="IPR020556">
    <property type="entry name" value="Amidase_CS"/>
</dbReference>
<reference evidence="8 9" key="3">
    <citation type="journal article" date="2016" name="FEMS Yeast Res.">
        <title>Curation of the genome annotation of Pichia pastoris (Komagataella phaffii) CBS7435 from gene level to protein function.</title>
        <authorList>
            <person name="Valli M."/>
            <person name="Tatto N.E."/>
            <person name="Peymann A."/>
            <person name="Gruber C."/>
            <person name="Landes N."/>
            <person name="Ekker H."/>
            <person name="Thallinger G.G."/>
            <person name="Mattanovich D."/>
            <person name="Gasser B."/>
            <person name="Graf A.B."/>
        </authorList>
    </citation>
    <scope>GENOME REANNOTATION</scope>
    <source>
        <strain evidence="8 9">ATCC 76273 / CBS 7435 / CECT 11047 / NRRL Y-11430 / Wegner 21-1</strain>
    </source>
</reference>
<proteinExistence type="inferred from homology"/>
<feature type="active site" description="Charge relay system" evidence="5">
    <location>
        <position position="232"/>
    </location>
</feature>
<evidence type="ECO:0000256" key="4">
    <source>
        <dbReference type="ARBA" id="ARBA00022801"/>
    </source>
</evidence>
<name>F2QWV7_KOMPC</name>
<reference key="2">
    <citation type="submission" date="2011-04" db="EMBL/GenBank/DDBJ databases">
        <title>High-quality genome sequence of Pichia pastoris CBS 7435.</title>
        <authorList>
            <person name="Kueberl A."/>
            <person name="Schneider J."/>
            <person name="Thallinger G.G."/>
            <person name="Anderl I."/>
            <person name="Wibberg D."/>
            <person name="Hajek T."/>
            <person name="Jaenicke S."/>
            <person name="Brinkrolf K."/>
            <person name="Goesmann A."/>
            <person name="Szczepanowski R."/>
            <person name="Puehler A."/>
            <person name="Schwab H."/>
            <person name="Glieder A."/>
            <person name="Pichler H."/>
        </authorList>
    </citation>
    <scope>NUCLEOTIDE SEQUENCE</scope>
    <source>
        <strain>CBS 7435</strain>
    </source>
</reference>
<dbReference type="PROSITE" id="PS00571">
    <property type="entry name" value="AMIDASES"/>
    <property type="match status" value="1"/>
</dbReference>
<evidence type="ECO:0000256" key="1">
    <source>
        <dbReference type="ARBA" id="ARBA00001311"/>
    </source>
</evidence>
<feature type="active site" description="Charge relay system" evidence="5">
    <location>
        <position position="155"/>
    </location>
</feature>
<comment type="similarity">
    <text evidence="2">Belongs to the amidase family.</text>
</comment>
<dbReference type="EC" id="3.5.1.4" evidence="3"/>
<dbReference type="PANTHER" id="PTHR46072">
    <property type="entry name" value="AMIDASE-RELATED-RELATED"/>
    <property type="match status" value="1"/>
</dbReference>
<dbReference type="Gene3D" id="3.90.1300.10">
    <property type="entry name" value="Amidase signature (AS) domain"/>
    <property type="match status" value="1"/>
</dbReference>
<dbReference type="HOGENOM" id="CLU_009600_9_2_1"/>
<feature type="binding site" evidence="6">
    <location>
        <position position="206"/>
    </location>
    <ligand>
        <name>substrate</name>
    </ligand>
</feature>
<dbReference type="InterPro" id="IPR036928">
    <property type="entry name" value="AS_sf"/>
</dbReference>
<protein>
    <recommendedName>
        <fullName evidence="3">amidase</fullName>
        <ecNumber evidence="3">3.5.1.4</ecNumber>
    </recommendedName>
</protein>
<dbReference type="InterPro" id="IPR023631">
    <property type="entry name" value="Amidase_dom"/>
</dbReference>
<dbReference type="SUPFAM" id="SSF75304">
    <property type="entry name" value="Amidase signature (AS) enzymes"/>
    <property type="match status" value="1"/>
</dbReference>
<dbReference type="PANTHER" id="PTHR46072:SF11">
    <property type="entry name" value="AMIDASE-RELATED"/>
    <property type="match status" value="1"/>
</dbReference>
<dbReference type="AlphaFoldDB" id="F2QWV7"/>
<dbReference type="GO" id="GO:0004040">
    <property type="term" value="F:amidase activity"/>
    <property type="evidence" value="ECO:0007669"/>
    <property type="project" value="UniProtKB-EC"/>
</dbReference>
<reference evidence="8 9" key="1">
    <citation type="journal article" date="2011" name="J. Biotechnol.">
        <title>High-quality genome sequence of Pichia pastoris CBS7435.</title>
        <authorList>
            <person name="Kuberl A."/>
            <person name="Schneider J."/>
            <person name="Thallinger G.G."/>
            <person name="Anderl I."/>
            <person name="Wibberg D."/>
            <person name="Hajek T."/>
            <person name="Jaenicke S."/>
            <person name="Brinkrolf K."/>
            <person name="Goesmann A."/>
            <person name="Szczepanowski R."/>
            <person name="Puhler A."/>
            <person name="Schwab H."/>
            <person name="Glieder A."/>
            <person name="Pichler H."/>
        </authorList>
    </citation>
    <scope>NUCLEOTIDE SEQUENCE [LARGE SCALE GENOMIC DNA]</scope>
    <source>
        <strain evidence="9">ATCC 76273 / CBS 7435 / CECT 11047 / NRRL Y-11430 / Wegner 21-1</strain>
    </source>
</reference>
<dbReference type="Proteomes" id="UP000006853">
    <property type="component" value="Chromosome 3"/>
</dbReference>
<evidence type="ECO:0000256" key="5">
    <source>
        <dbReference type="PIRSR" id="PIRSR001221-1"/>
    </source>
</evidence>
<keyword evidence="9" id="KW-1185">Reference proteome</keyword>
<dbReference type="EMBL" id="FR839630">
    <property type="protein sequence ID" value="CCA39885.1"/>
    <property type="molecule type" value="Genomic_DNA"/>
</dbReference>
<dbReference type="PIRSF" id="PIRSF001221">
    <property type="entry name" value="Amidase_fungi"/>
    <property type="match status" value="1"/>
</dbReference>
<feature type="binding site" evidence="6">
    <location>
        <position position="232"/>
    </location>
    <ligand>
        <name>substrate</name>
    </ligand>
</feature>
<sequence>MDRLPFGRDLKEKLKKKTMPTCIETTTANWESISEQKRNDIISAIPEDWILKNIPSSEKEPNAKLYLDKVLPEAEQSITSLDTIELRDKIANGELSSYEVCFAFCHRAALAHQLVNCCIEIFFDKALERAKELDEILKATGKPVGRLHGVPISLKDQVNLEGFDSSIGYAALVGKPKRADDVSLLAKILYNEGAVFYVKTAVPTAMMCVETYSNINGYTTNSNNRNLSSGGSSGGEGSLIGCQGSVLGIGTDIGGSIRIPSALNGIYGLRPSHGRIPYMKVFNSYLGQEVMPSVIGPMSVSLKGLKLFTQVVLDSKPWLWDPKSMPIPWRYDQITDQYSNKKLCFGVWKWDKLVMPHPPVLRAVDECVAALKKAGHQVVEWDPPCRKSLVDIGLEVLSADRYKEIEENCAKTGEPLFEALRNLCVDSGSKQPIEVNAWWDISERKYALQQTYSEYWNNTVNSTGTGRPVDGIIAPVWCSASYENDNSYKTPFNYTVPFNVLDFPSVVVPVLRSDKSIDLKDESYVPVDEIDNTVQEYYDAEKFDNMPVSVQVVGRRWEDEKALFMAEVLSESLSSNP</sequence>
<keyword evidence="4" id="KW-0378">Hydrolase</keyword>
<dbReference type="Pfam" id="PF01425">
    <property type="entry name" value="Amidase"/>
    <property type="match status" value="1"/>
</dbReference>
<accession>F2QWV7</accession>
<gene>
    <name evidence="8" type="primary">AMD2</name>
    <name evidence="8" type="ordered locus">PP7435_Chr3-0938</name>
</gene>
<organism evidence="8 9">
    <name type="scientific">Komagataella phaffii (strain ATCC 76273 / CBS 7435 / CECT 11047 / NRRL Y-11430 / Wegner 21-1)</name>
    <name type="common">Yeast</name>
    <name type="synonym">Pichia pastoris</name>
    <dbReference type="NCBI Taxonomy" id="981350"/>
    <lineage>
        <taxon>Eukaryota</taxon>
        <taxon>Fungi</taxon>
        <taxon>Dikarya</taxon>
        <taxon>Ascomycota</taxon>
        <taxon>Saccharomycotina</taxon>
        <taxon>Pichiomycetes</taxon>
        <taxon>Pichiales</taxon>
        <taxon>Pichiaceae</taxon>
        <taxon>Komagataella</taxon>
    </lineage>
</organism>
<evidence type="ECO:0000313" key="8">
    <source>
        <dbReference type="EMBL" id="CCA39885.1"/>
    </source>
</evidence>
<evidence type="ECO:0000256" key="6">
    <source>
        <dbReference type="PIRSR" id="PIRSR001221-2"/>
    </source>
</evidence>
<evidence type="ECO:0000256" key="3">
    <source>
        <dbReference type="ARBA" id="ARBA00012922"/>
    </source>
</evidence>
<evidence type="ECO:0000256" key="2">
    <source>
        <dbReference type="ARBA" id="ARBA00009199"/>
    </source>
</evidence>
<feature type="active site" description="Acyl-ester intermediate" evidence="5">
    <location>
        <position position="256"/>
    </location>
</feature>
<evidence type="ECO:0000313" key="9">
    <source>
        <dbReference type="Proteomes" id="UP000006853"/>
    </source>
</evidence>
<comment type="catalytic activity">
    <reaction evidence="1">
        <text>a monocarboxylic acid amide + H2O = a monocarboxylate + NH4(+)</text>
        <dbReference type="Rhea" id="RHEA:12020"/>
        <dbReference type="ChEBI" id="CHEBI:15377"/>
        <dbReference type="ChEBI" id="CHEBI:28938"/>
        <dbReference type="ChEBI" id="CHEBI:35757"/>
        <dbReference type="ChEBI" id="CHEBI:83628"/>
        <dbReference type="EC" id="3.5.1.4"/>
    </reaction>
</comment>